<proteinExistence type="predicted"/>
<gene>
    <name evidence="1" type="ORF">GCM10010328_20350</name>
</gene>
<evidence type="ECO:0000313" key="1">
    <source>
        <dbReference type="EMBL" id="GGZ45744.1"/>
    </source>
</evidence>
<name>A0ABQ3BIF0_9ACTN</name>
<comment type="caution">
    <text evidence="1">The sequence shown here is derived from an EMBL/GenBank/DDBJ whole genome shotgun (WGS) entry which is preliminary data.</text>
</comment>
<dbReference type="Proteomes" id="UP000624183">
    <property type="component" value="Unassembled WGS sequence"/>
</dbReference>
<sequence length="115" mass="12129">MLRIGLGRSGKPSFTTAPYGFLIRPTQHGETVNHGELLRDGRARAVAVEGGRLTLGRWPSASQLLPSRAFGAHEPRELLDGGVLRHSIPFDPASQPSTSLHVSGGGMVPGRLVGA</sequence>
<evidence type="ECO:0000313" key="2">
    <source>
        <dbReference type="Proteomes" id="UP000624183"/>
    </source>
</evidence>
<reference evidence="2" key="1">
    <citation type="journal article" date="2019" name="Int. J. Syst. Evol. Microbiol.">
        <title>The Global Catalogue of Microorganisms (GCM) 10K type strain sequencing project: providing services to taxonomists for standard genome sequencing and annotation.</title>
        <authorList>
            <consortium name="The Broad Institute Genomics Platform"/>
            <consortium name="The Broad Institute Genome Sequencing Center for Infectious Disease"/>
            <person name="Wu L."/>
            <person name="Ma J."/>
        </authorList>
    </citation>
    <scope>NUCLEOTIDE SEQUENCE [LARGE SCALE GENOMIC DNA]</scope>
    <source>
        <strain evidence="2">JCM 4602</strain>
    </source>
</reference>
<dbReference type="EMBL" id="BMUW01000002">
    <property type="protein sequence ID" value="GGZ45744.1"/>
    <property type="molecule type" value="Genomic_DNA"/>
</dbReference>
<accession>A0ABQ3BIF0</accession>
<protein>
    <submittedName>
        <fullName evidence="1">Uncharacterized protein</fullName>
    </submittedName>
</protein>
<organism evidence="1 2">
    <name type="scientific">Streptomyces rubiginosohelvolus</name>
    <dbReference type="NCBI Taxonomy" id="67362"/>
    <lineage>
        <taxon>Bacteria</taxon>
        <taxon>Bacillati</taxon>
        <taxon>Actinomycetota</taxon>
        <taxon>Actinomycetes</taxon>
        <taxon>Kitasatosporales</taxon>
        <taxon>Streptomycetaceae</taxon>
        <taxon>Streptomyces</taxon>
    </lineage>
</organism>
<keyword evidence="2" id="KW-1185">Reference proteome</keyword>